<dbReference type="STRING" id="670386.D3AZ66"/>
<sequence>MINKSLILFIIFGIFLVQQCLSDTQIPAWNVSGYSYVLKDAPVSYDISLNMCLQIGAIASLSNKKEADYIVANSNNFTNTLFWIGIQSLSSNGNGYTYESGTSLDLQPMYDVQNDTCITYCPWGPGEPINFGNASLYAVAAQITNGQISFRALPFTTQLPVLCLELPSNKKRILQRSQVPTTGGSLIIVVTNTANITTVGVFTQDSPPQSYSGIFQYKAPQIIGFTPKFNKGEVVTIRGVNFGVDPSLISVVFGNTLSEMFSKVACSNILFLKGDQITCTLNDNIVSPYPINIMVDGIQVTSTRAPVYLDTVTFEPPDFSIFNLQANITKFTDFISSSSYIDDGKFFGVVTSLNQFNLLQKIVPNSAVIEGLKVLSGAFFYSYGPNKDVRASPYFKENATSLILDSPGPVLFNTTDASLSGTDNTIVTNNFFIQYYSLTTARIIDYTTNASNYQDGTIVLNYFLNEEFKTITLNGFSPDAIYGQPIYTENQLILSVKAGIFMNYVYLTLNGQQTNTIFYKNNFYKPIINSYQSIQKQGESGNVTIFGNHFMNTSMVSIGNYLCNALNFVDSQTLVCLFNGIPLGGKDALPIRVSTNVGAVTAYIFYYKQYFECANPTCSGNGVCNHDNGQCQCRPGFYLWDCSMKSTQTLPPPPLVNNNGGAVLVTKNDSVETSKFNIDIQYIREIDSNGNTLKLVNVSDIDWTLIQSNTTYYIYTGQIANSSTTIQLNVNIFNTSTSIVFAGETIQMDANSVKFQVTISSWPFKDQLSTLEVIYSAQLVQNQDICSTPKVLSDGTTSNSASWYQVQIGTSILSARFARYLFVNGRITKSNVILLDEETDPLYQIVKSNSTDQTKYTLLTAIQVPYFDSQCILDPNFSLLLTGDPEQCDSKKNNWKVPVIVVCSVVGGLLLITVAVIMFTSLSVTFICLIVFLINICVGDTDILFPAWNVTGYSYRYLGLDYNYNGALTQCQGGGFLATITSKQEADFIRAELETNALNDPFWISIQAASLNGTGYSYDSSGPFSTMPMYTAQNDQCYTFCPWSDGHPVIGQSNNAVAAQLQGDGTLQFISVPRTNSYKALCVEDNLSIKIVQKTSISSDGGQLEIFYVNPQSQFLDTCQILKWNDLTQIINLPRVKNGTFQVPPGTGLYKLKCITNTQNTYISIFQYNSPLVIGFTPKFQKDEILVVRGQGFGNDINLISMSIGNVQCRSVQLSGDQLSCTLSSDVLSPFPLIISVDGMEIKSYRAPFYLSGVTNNPPNFALFTLNVNLTTFLTYIVPKLSDQTVYFGALTEASQYNLVSKIFPTRVLTQGVRMVSGGSFYNMYGPSKNSLVAPYYYGTNGCSVVNTAITLSLTSGSLMDTNTNALSNIYFLVYNPIMSPTIVGYTTNASNYQDGYAIFDIDFNQNINSIQVMGLVPLYSVLETKIPIVLRVAAGINTTSMYFIINGLNTNQINYTNNLYSPTINRYQTNMKQGETGNVTIFGDHFMNTSQITIGGAGCDYIVYLSPQQLICSFTGTPVGGKDALPIAVSNNVGTTTSYLFFYRQYYECANPTCSGNGVCNHDNGQCQCRPGFYLWDCSMKSTQTLPPPPLVNNNGGAVLVTKNDSVETSKFNIDIQYIREIDSNGNTLKLVNVSDIDWTLIQSNTTYYIYTGQIANSSTTIQLNVNIFNISTSIVFAGETIQMDANSVKFQVTISSWPFKDQLSTLEVIYSAQLLQNQDICSTPKVLSDGTTSNSASWYQVQIGTSILSARFARYLFVNGRITKSNVILLDEETDPLYQIVKSNSTDQTKYTLLTAIQVPYFDSQCILDPNFSLLLTGDPEQCDSKKNNWKVPVIVVCSVVGGLILITVAVVIIKKQLKGRKLIDMAVKLKRKF</sequence>
<keyword evidence="1" id="KW-0245">EGF-like domain</keyword>
<feature type="signal peptide" evidence="3">
    <location>
        <begin position="1"/>
        <end position="22"/>
    </location>
</feature>
<dbReference type="Pfam" id="PF22933">
    <property type="entry name" value="ComC_SSD"/>
    <property type="match status" value="2"/>
</dbReference>
<organism evidence="6 7">
    <name type="scientific">Heterostelium pallidum (strain ATCC 26659 / Pp 5 / PN500)</name>
    <name type="common">Cellular slime mold</name>
    <name type="synonym">Polysphondylium pallidum</name>
    <dbReference type="NCBI Taxonomy" id="670386"/>
    <lineage>
        <taxon>Eukaryota</taxon>
        <taxon>Amoebozoa</taxon>
        <taxon>Evosea</taxon>
        <taxon>Eumycetozoa</taxon>
        <taxon>Dictyostelia</taxon>
        <taxon>Acytosteliales</taxon>
        <taxon>Acytosteliaceae</taxon>
        <taxon>Heterostelium</taxon>
    </lineage>
</organism>
<dbReference type="Gene3D" id="2.60.40.10">
    <property type="entry name" value="Immunoglobulins"/>
    <property type="match status" value="2"/>
</dbReference>
<keyword evidence="2" id="KW-1133">Transmembrane helix</keyword>
<dbReference type="Pfam" id="PF01833">
    <property type="entry name" value="TIG"/>
    <property type="match status" value="4"/>
</dbReference>
<dbReference type="InterPro" id="IPR001304">
    <property type="entry name" value="C-type_lectin-like"/>
</dbReference>
<dbReference type="PROSITE" id="PS50026">
    <property type="entry name" value="EGF_3"/>
    <property type="match status" value="2"/>
</dbReference>
<dbReference type="SUPFAM" id="SSF56436">
    <property type="entry name" value="C-type lectin-like"/>
    <property type="match status" value="2"/>
</dbReference>
<dbReference type="PANTHER" id="PTHR31378:SF14">
    <property type="entry name" value="EGF-LIKE DOMAIN-CONTAINING PROTEIN"/>
    <property type="match status" value="1"/>
</dbReference>
<keyword evidence="1" id="KW-1015">Disulfide bond</keyword>
<dbReference type="RefSeq" id="XP_020437558.1">
    <property type="nucleotide sequence ID" value="XM_020572415.1"/>
</dbReference>
<dbReference type="CDD" id="cd00054">
    <property type="entry name" value="EGF_CA"/>
    <property type="match status" value="2"/>
</dbReference>
<feature type="transmembrane region" description="Helical" evidence="2">
    <location>
        <begin position="1834"/>
        <end position="1856"/>
    </location>
</feature>
<proteinExistence type="predicted"/>
<dbReference type="PROSITE" id="PS50041">
    <property type="entry name" value="C_TYPE_LECTIN_2"/>
    <property type="match status" value="1"/>
</dbReference>
<comment type="caution">
    <text evidence="1">Lacks conserved residue(s) required for the propagation of feature annotation.</text>
</comment>
<dbReference type="OMA" id="DIDWTLI"/>
<dbReference type="InterPro" id="IPR016187">
    <property type="entry name" value="CTDL_fold"/>
</dbReference>
<keyword evidence="2" id="KW-0472">Membrane</keyword>
<evidence type="ECO:0000313" key="7">
    <source>
        <dbReference type="Proteomes" id="UP000001396"/>
    </source>
</evidence>
<dbReference type="InterPro" id="IPR014756">
    <property type="entry name" value="Ig_E-set"/>
</dbReference>
<feature type="domain" description="EGF-like" evidence="4">
    <location>
        <begin position="609"/>
        <end position="643"/>
    </location>
</feature>
<dbReference type="InterPro" id="IPR016186">
    <property type="entry name" value="C-type_lectin-like/link_sf"/>
</dbReference>
<feature type="disulfide bond" evidence="1">
    <location>
        <begin position="1570"/>
        <end position="1579"/>
    </location>
</feature>
<feature type="chain" id="PRO_5003040718" description="IPT/TIG domain-containing protein" evidence="3">
    <location>
        <begin position="23"/>
        <end position="1876"/>
    </location>
</feature>
<feature type="domain" description="EGF-like" evidence="4">
    <location>
        <begin position="1546"/>
        <end position="1580"/>
    </location>
</feature>
<evidence type="ECO:0000256" key="2">
    <source>
        <dbReference type="SAM" id="Phobius"/>
    </source>
</evidence>
<dbReference type="PROSITE" id="PS01186">
    <property type="entry name" value="EGF_2"/>
    <property type="match status" value="2"/>
</dbReference>
<dbReference type="SMART" id="SM00181">
    <property type="entry name" value="EGF"/>
    <property type="match status" value="2"/>
</dbReference>
<comment type="caution">
    <text evidence="6">The sequence shown here is derived from an EMBL/GenBank/DDBJ whole genome shotgun (WGS) entry which is preliminary data.</text>
</comment>
<dbReference type="Gene3D" id="3.10.100.10">
    <property type="entry name" value="Mannose-Binding Protein A, subunit A"/>
    <property type="match status" value="2"/>
</dbReference>
<feature type="transmembrane region" description="Helical" evidence="2">
    <location>
        <begin position="897"/>
        <end position="919"/>
    </location>
</feature>
<reference evidence="6 7" key="1">
    <citation type="journal article" date="2011" name="Genome Res.">
        <title>Phylogeny-wide analysis of social amoeba genomes highlights ancient origins for complex intercellular communication.</title>
        <authorList>
            <person name="Heidel A.J."/>
            <person name="Lawal H.M."/>
            <person name="Felder M."/>
            <person name="Schilde C."/>
            <person name="Helps N.R."/>
            <person name="Tunggal B."/>
            <person name="Rivero F."/>
            <person name="John U."/>
            <person name="Schleicher M."/>
            <person name="Eichinger L."/>
            <person name="Platzer M."/>
            <person name="Noegel A.A."/>
            <person name="Schaap P."/>
            <person name="Gloeckner G."/>
        </authorList>
    </citation>
    <scope>NUCLEOTIDE SEQUENCE [LARGE SCALE GENOMIC DNA]</scope>
    <source>
        <strain evidence="7">ATCC 26659 / Pp 5 / PN500</strain>
    </source>
</reference>
<feature type="transmembrane region" description="Helical" evidence="2">
    <location>
        <begin position="926"/>
        <end position="948"/>
    </location>
</feature>
<dbReference type="EMBL" id="ADBJ01000007">
    <property type="protein sequence ID" value="EFA85449.1"/>
    <property type="molecule type" value="Genomic_DNA"/>
</dbReference>
<dbReference type="InterPro" id="IPR054484">
    <property type="entry name" value="ComC_SSD"/>
</dbReference>
<dbReference type="InterPro" id="IPR002909">
    <property type="entry name" value="IPT_dom"/>
</dbReference>
<accession>D3AZ66</accession>
<evidence type="ECO:0000256" key="3">
    <source>
        <dbReference type="SAM" id="SignalP"/>
    </source>
</evidence>
<keyword evidence="7" id="KW-1185">Reference proteome</keyword>
<dbReference type="Proteomes" id="UP000001396">
    <property type="component" value="Unassembled WGS sequence"/>
</dbReference>
<dbReference type="InParanoid" id="D3AZ66"/>
<dbReference type="SUPFAM" id="SSF81296">
    <property type="entry name" value="E set domains"/>
    <property type="match status" value="4"/>
</dbReference>
<gene>
    <name evidence="6" type="ORF">PPL_01406</name>
</gene>
<dbReference type="GeneID" id="31356935"/>
<evidence type="ECO:0000256" key="1">
    <source>
        <dbReference type="PROSITE-ProRule" id="PRU00076"/>
    </source>
</evidence>
<evidence type="ECO:0008006" key="8">
    <source>
        <dbReference type="Google" id="ProtNLM"/>
    </source>
</evidence>
<evidence type="ECO:0000313" key="6">
    <source>
        <dbReference type="EMBL" id="EFA85449.1"/>
    </source>
</evidence>
<dbReference type="InterPro" id="IPR013783">
    <property type="entry name" value="Ig-like_fold"/>
</dbReference>
<dbReference type="InterPro" id="IPR000742">
    <property type="entry name" value="EGF"/>
</dbReference>
<evidence type="ECO:0000259" key="4">
    <source>
        <dbReference type="PROSITE" id="PS50026"/>
    </source>
</evidence>
<keyword evidence="3" id="KW-0732">Signal</keyword>
<dbReference type="CDD" id="cd00037">
    <property type="entry name" value="CLECT"/>
    <property type="match status" value="2"/>
</dbReference>
<feature type="domain" description="C-type lectin" evidence="5">
    <location>
        <begin position="31"/>
        <end position="164"/>
    </location>
</feature>
<protein>
    <recommendedName>
        <fullName evidence="8">IPT/TIG domain-containing protein</fullName>
    </recommendedName>
</protein>
<evidence type="ECO:0000259" key="5">
    <source>
        <dbReference type="PROSITE" id="PS50041"/>
    </source>
</evidence>
<keyword evidence="2" id="KW-0812">Transmembrane</keyword>
<name>D3AZ66_HETP5</name>
<feature type="disulfide bond" evidence="1">
    <location>
        <begin position="633"/>
        <end position="642"/>
    </location>
</feature>
<dbReference type="PANTHER" id="PTHR31378">
    <property type="entry name" value="EGF-LIKE DOMAIN-CONTAINING PROTEIN-RELATED-RELATED"/>
    <property type="match status" value="1"/>
</dbReference>